<feature type="region of interest" description="Disordered" evidence="1">
    <location>
        <begin position="255"/>
        <end position="277"/>
    </location>
</feature>
<dbReference type="PANTHER" id="PTHR35010:SF2">
    <property type="entry name" value="BLL4672 PROTEIN"/>
    <property type="match status" value="1"/>
</dbReference>
<organism evidence="3 4">
    <name type="scientific">Winogradskya humida</name>
    <dbReference type="NCBI Taxonomy" id="113566"/>
    <lineage>
        <taxon>Bacteria</taxon>
        <taxon>Bacillati</taxon>
        <taxon>Actinomycetota</taxon>
        <taxon>Actinomycetes</taxon>
        <taxon>Micromonosporales</taxon>
        <taxon>Micromonosporaceae</taxon>
        <taxon>Winogradskya</taxon>
    </lineage>
</organism>
<gene>
    <name evidence="3" type="ORF">Ahu01nite_071750</name>
</gene>
<dbReference type="InterPro" id="IPR041413">
    <property type="entry name" value="MLTR_LBD"/>
</dbReference>
<protein>
    <submittedName>
        <fullName evidence="3">Transcriptional regulator</fullName>
    </submittedName>
</protein>
<reference evidence="3 4" key="1">
    <citation type="submission" date="2021-01" db="EMBL/GenBank/DDBJ databases">
        <title>Whole genome shotgun sequence of Actinoplanes humidus NBRC 14915.</title>
        <authorList>
            <person name="Komaki H."/>
            <person name="Tamura T."/>
        </authorList>
    </citation>
    <scope>NUCLEOTIDE SEQUENCE [LARGE SCALE GENOMIC DNA]</scope>
    <source>
        <strain evidence="3 4">NBRC 14915</strain>
    </source>
</reference>
<dbReference type="Proteomes" id="UP000603200">
    <property type="component" value="Unassembled WGS sequence"/>
</dbReference>
<dbReference type="EMBL" id="BOMN01000102">
    <property type="protein sequence ID" value="GIE24073.1"/>
    <property type="molecule type" value="Genomic_DNA"/>
</dbReference>
<dbReference type="InterPro" id="IPR010982">
    <property type="entry name" value="Lambda_DNA-bd_dom_sf"/>
</dbReference>
<dbReference type="Pfam" id="PF13560">
    <property type="entry name" value="HTH_31"/>
    <property type="match status" value="1"/>
</dbReference>
<evidence type="ECO:0000313" key="3">
    <source>
        <dbReference type="EMBL" id="GIE24073.1"/>
    </source>
</evidence>
<comment type="caution">
    <text evidence="3">The sequence shown here is derived from an EMBL/GenBank/DDBJ whole genome shotgun (WGS) entry which is preliminary data.</text>
</comment>
<proteinExistence type="predicted"/>
<evidence type="ECO:0000313" key="4">
    <source>
        <dbReference type="Proteomes" id="UP000603200"/>
    </source>
</evidence>
<evidence type="ECO:0000256" key="1">
    <source>
        <dbReference type="SAM" id="MobiDB-lite"/>
    </source>
</evidence>
<dbReference type="Gene3D" id="1.10.260.40">
    <property type="entry name" value="lambda repressor-like DNA-binding domains"/>
    <property type="match status" value="1"/>
</dbReference>
<dbReference type="Pfam" id="PF17765">
    <property type="entry name" value="MLTR_LBD"/>
    <property type="match status" value="1"/>
</dbReference>
<dbReference type="Gene3D" id="3.30.450.180">
    <property type="match status" value="1"/>
</dbReference>
<keyword evidence="4" id="KW-1185">Reference proteome</keyword>
<dbReference type="PANTHER" id="PTHR35010">
    <property type="entry name" value="BLL4672 PROTEIN-RELATED"/>
    <property type="match status" value="1"/>
</dbReference>
<dbReference type="SUPFAM" id="SSF47413">
    <property type="entry name" value="lambda repressor-like DNA-binding domains"/>
    <property type="match status" value="1"/>
</dbReference>
<evidence type="ECO:0000259" key="2">
    <source>
        <dbReference type="SMART" id="SM00530"/>
    </source>
</evidence>
<dbReference type="CDD" id="cd00093">
    <property type="entry name" value="HTH_XRE"/>
    <property type="match status" value="1"/>
</dbReference>
<feature type="domain" description="HTH cro/C1-type" evidence="2">
    <location>
        <begin position="12"/>
        <end position="84"/>
    </location>
</feature>
<sequence length="277" mass="30452">MANRNPKPLGEYLRARRELLHPDEVGLPRTARRRVPGLRREEIAMLAGISADYYLGLEQGRDRRPSAEILAALARALRLDDGATAHLFSLTNPTRPVRDRTYRHQVAPGLRQLIDSWALTPAFVQTHAFEVLAANSLARSLSSVFTPGSNLVRAAFLDTDDALGEPDPRSDLVACLRGLAGADVVDPDLESLVGELSGCSEPFRRLWARHDVHGCTNGTLTLAHPQVGTLTLTFERLLVPSAPGQQLVVYSAEPRSRSEEALSLLAAPRQPRRRTRP</sequence>
<dbReference type="RefSeq" id="WP_203841114.1">
    <property type="nucleotide sequence ID" value="NZ_BAAATV010000012.1"/>
</dbReference>
<name>A0ABQ3ZZQ6_9ACTN</name>
<dbReference type="InterPro" id="IPR001387">
    <property type="entry name" value="Cro/C1-type_HTH"/>
</dbReference>
<dbReference type="SMART" id="SM00530">
    <property type="entry name" value="HTH_XRE"/>
    <property type="match status" value="1"/>
</dbReference>
<accession>A0ABQ3ZZQ6</accession>